<sequence>MLQHDAGEGNTGHVLSDNEINALTPAQRRDLIRRLQRPIGEVMSAAHPKRLRRAHLSLMTGGVVFMIPWIVYLGFTLPRTHEVRNWPLIWVGFDCLLVVFMAATAILAWLHRQLLVFSAFTTGILLLCDAWFDVTTADPDELRTAILTAVLGGVPLAGVLIAGALSLVRLNAVRSWELGPRDSLWRLPLRYR</sequence>
<evidence type="ECO:0000313" key="2">
    <source>
        <dbReference type="EMBL" id="BBX82993.1"/>
    </source>
</evidence>
<dbReference type="EMBL" id="AP022577">
    <property type="protein sequence ID" value="BBX82993.1"/>
    <property type="molecule type" value="Genomic_DNA"/>
</dbReference>
<evidence type="ECO:0000313" key="3">
    <source>
        <dbReference type="Proteomes" id="UP000465609"/>
    </source>
</evidence>
<reference evidence="2 3" key="1">
    <citation type="journal article" date="2019" name="Emerg. Microbes Infect.">
        <title>Comprehensive subspecies identification of 175 nontuberculous mycobacteria species based on 7547 genomic profiles.</title>
        <authorList>
            <person name="Matsumoto Y."/>
            <person name="Kinjo T."/>
            <person name="Motooka D."/>
            <person name="Nabeya D."/>
            <person name="Jung N."/>
            <person name="Uechi K."/>
            <person name="Horii T."/>
            <person name="Iida T."/>
            <person name="Fujita J."/>
            <person name="Nakamura S."/>
        </authorList>
    </citation>
    <scope>NUCLEOTIDE SEQUENCE [LARGE SCALE GENOMIC DNA]</scope>
    <source>
        <strain evidence="2 3">JCM 15296</strain>
    </source>
</reference>
<keyword evidence="1" id="KW-0472">Membrane</keyword>
<feature type="transmembrane region" description="Helical" evidence="1">
    <location>
        <begin position="56"/>
        <end position="75"/>
    </location>
</feature>
<organism evidence="2 3">
    <name type="scientific">Mycolicibacterium aubagnense</name>
    <dbReference type="NCBI Taxonomy" id="319707"/>
    <lineage>
        <taxon>Bacteria</taxon>
        <taxon>Bacillati</taxon>
        <taxon>Actinomycetota</taxon>
        <taxon>Actinomycetes</taxon>
        <taxon>Mycobacteriales</taxon>
        <taxon>Mycobacteriaceae</taxon>
        <taxon>Mycolicibacterium</taxon>
    </lineage>
</organism>
<protein>
    <submittedName>
        <fullName evidence="2">Uncharacterized protein</fullName>
    </submittedName>
</protein>
<keyword evidence="1" id="KW-1133">Transmembrane helix</keyword>
<feature type="transmembrane region" description="Helical" evidence="1">
    <location>
        <begin position="87"/>
        <end position="107"/>
    </location>
</feature>
<dbReference type="Proteomes" id="UP000465609">
    <property type="component" value="Chromosome"/>
</dbReference>
<evidence type="ECO:0000256" key="1">
    <source>
        <dbReference type="SAM" id="Phobius"/>
    </source>
</evidence>
<name>A0ABN5YMV9_9MYCO</name>
<proteinExistence type="predicted"/>
<keyword evidence="1" id="KW-0812">Transmembrane</keyword>
<feature type="transmembrane region" description="Helical" evidence="1">
    <location>
        <begin position="144"/>
        <end position="168"/>
    </location>
</feature>
<accession>A0ABN5YMV9</accession>
<dbReference type="RefSeq" id="WP_138230501.1">
    <property type="nucleotide sequence ID" value="NZ_AP022577.1"/>
</dbReference>
<feature type="transmembrane region" description="Helical" evidence="1">
    <location>
        <begin position="114"/>
        <end position="132"/>
    </location>
</feature>
<keyword evidence="3" id="KW-1185">Reference proteome</keyword>
<gene>
    <name evidence="2" type="ORF">MAUB_08660</name>
</gene>